<dbReference type="InterPro" id="IPR002549">
    <property type="entry name" value="AI-2E-like"/>
</dbReference>
<evidence type="ECO:0000256" key="3">
    <source>
        <dbReference type="ARBA" id="ARBA00022448"/>
    </source>
</evidence>
<dbReference type="OrthoDB" id="9793390at2"/>
<evidence type="ECO:0000256" key="1">
    <source>
        <dbReference type="ARBA" id="ARBA00004651"/>
    </source>
</evidence>
<dbReference type="EMBL" id="SNXO01000011">
    <property type="protein sequence ID" value="TDP57653.1"/>
    <property type="molecule type" value="Genomic_DNA"/>
</dbReference>
<name>A0A4R6Q7Q4_9FIRM</name>
<feature type="transmembrane region" description="Helical" evidence="8">
    <location>
        <begin position="187"/>
        <end position="208"/>
    </location>
</feature>
<evidence type="ECO:0000256" key="4">
    <source>
        <dbReference type="ARBA" id="ARBA00022475"/>
    </source>
</evidence>
<accession>A0A4R6Q7Q4</accession>
<organism evidence="9 10">
    <name type="scientific">Aminicella lysinilytica</name>
    <dbReference type="NCBI Taxonomy" id="433323"/>
    <lineage>
        <taxon>Bacteria</taxon>
        <taxon>Bacillati</taxon>
        <taxon>Bacillota</taxon>
        <taxon>Clostridia</taxon>
        <taxon>Peptostreptococcales</taxon>
        <taxon>Anaerovoracaceae</taxon>
        <taxon>Aminicella</taxon>
    </lineage>
</organism>
<evidence type="ECO:0000313" key="9">
    <source>
        <dbReference type="EMBL" id="TDP57653.1"/>
    </source>
</evidence>
<feature type="transmembrane region" description="Helical" evidence="8">
    <location>
        <begin position="302"/>
        <end position="325"/>
    </location>
</feature>
<evidence type="ECO:0000313" key="10">
    <source>
        <dbReference type="Proteomes" id="UP000295500"/>
    </source>
</evidence>
<evidence type="ECO:0000256" key="8">
    <source>
        <dbReference type="SAM" id="Phobius"/>
    </source>
</evidence>
<dbReference type="PANTHER" id="PTHR21716">
    <property type="entry name" value="TRANSMEMBRANE PROTEIN"/>
    <property type="match status" value="1"/>
</dbReference>
<comment type="caution">
    <text evidence="9">The sequence shown here is derived from an EMBL/GenBank/DDBJ whole genome shotgun (WGS) entry which is preliminary data.</text>
</comment>
<evidence type="ECO:0000256" key="2">
    <source>
        <dbReference type="ARBA" id="ARBA00009773"/>
    </source>
</evidence>
<keyword evidence="6 8" id="KW-1133">Transmembrane helix</keyword>
<keyword evidence="10" id="KW-1185">Reference proteome</keyword>
<protein>
    <submittedName>
        <fullName evidence="9">Putative PurR-regulated permease PerM</fullName>
    </submittedName>
</protein>
<dbReference type="AlphaFoldDB" id="A0A4R6Q7Q4"/>
<keyword evidence="5 8" id="KW-0812">Transmembrane</keyword>
<dbReference type="RefSeq" id="WP_133528171.1">
    <property type="nucleotide sequence ID" value="NZ_SNXO01000011.1"/>
</dbReference>
<keyword evidence="3" id="KW-0813">Transport</keyword>
<dbReference type="Proteomes" id="UP000295500">
    <property type="component" value="Unassembled WGS sequence"/>
</dbReference>
<keyword evidence="7 8" id="KW-0472">Membrane</keyword>
<dbReference type="GO" id="GO:0055085">
    <property type="term" value="P:transmembrane transport"/>
    <property type="evidence" value="ECO:0007669"/>
    <property type="project" value="TreeGrafter"/>
</dbReference>
<evidence type="ECO:0000256" key="7">
    <source>
        <dbReference type="ARBA" id="ARBA00023136"/>
    </source>
</evidence>
<dbReference type="GO" id="GO:0005886">
    <property type="term" value="C:plasma membrane"/>
    <property type="evidence" value="ECO:0007669"/>
    <property type="project" value="UniProtKB-SubCell"/>
</dbReference>
<feature type="transmembrane region" description="Helical" evidence="8">
    <location>
        <begin position="253"/>
        <end position="270"/>
    </location>
</feature>
<comment type="subcellular location">
    <subcellularLocation>
        <location evidence="1">Cell membrane</location>
        <topology evidence="1">Multi-pass membrane protein</topology>
    </subcellularLocation>
</comment>
<feature type="transmembrane region" description="Helical" evidence="8">
    <location>
        <begin position="345"/>
        <end position="376"/>
    </location>
</feature>
<gene>
    <name evidence="9" type="ORF">EV211_11121</name>
</gene>
<dbReference type="Pfam" id="PF01594">
    <property type="entry name" value="AI-2E_transport"/>
    <property type="match status" value="1"/>
</dbReference>
<evidence type="ECO:0000256" key="6">
    <source>
        <dbReference type="ARBA" id="ARBA00022989"/>
    </source>
</evidence>
<feature type="transmembrane region" description="Helical" evidence="8">
    <location>
        <begin position="87"/>
        <end position="112"/>
    </location>
</feature>
<keyword evidence="4" id="KW-1003">Cell membrane</keyword>
<reference evidence="9 10" key="1">
    <citation type="submission" date="2019-03" db="EMBL/GenBank/DDBJ databases">
        <title>Genomic Encyclopedia of Type Strains, Phase IV (KMG-IV): sequencing the most valuable type-strain genomes for metagenomic binning, comparative biology and taxonomic classification.</title>
        <authorList>
            <person name="Goeker M."/>
        </authorList>
    </citation>
    <scope>NUCLEOTIDE SEQUENCE [LARGE SCALE GENOMIC DNA]</scope>
    <source>
        <strain evidence="9 10">DSM 28287</strain>
    </source>
</reference>
<proteinExistence type="inferred from homology"/>
<feature type="transmembrane region" description="Helical" evidence="8">
    <location>
        <begin position="12"/>
        <end position="30"/>
    </location>
</feature>
<sequence>MREHFEEKYFKLGLCIFAAGAGIILFFFIVKDIDVIGKAIADFNSILTPFIIGLVMAYLLCPLYNWVTRNVYHLTCEQVKPRHAFIFAKVIASIVSMIFLLAIMAGICALLLPQIIKSIIAIIEILPGRMNDLTAWLTDTLGNSRYPKLADNVDSAIQSIYDYLMKWINAHILPGVGSYIAKISEGVILTLKTFLNIIIGIVVCVYFLNSKEKFKAETKKTVIATFRKDKADAIFDFGNFINRTFGGFINGKIIDSIIIGFICYFFMMLFNWPYPALISTIIGVTNIIPFFGPFIGAIPTSIIICVINPITAGEFIIFVFCLQQFDGNILGPKILGGTTGLASFWVMFAIILGGGMFGFIGMILGVPVFAIIYHYFKLLVEKRLEKKGCPYETADYEEFNKYDINRKDIRKK</sequence>
<evidence type="ECO:0000256" key="5">
    <source>
        <dbReference type="ARBA" id="ARBA00022692"/>
    </source>
</evidence>
<feature type="transmembrane region" description="Helical" evidence="8">
    <location>
        <begin position="276"/>
        <end position="295"/>
    </location>
</feature>
<dbReference type="PANTHER" id="PTHR21716:SF53">
    <property type="entry name" value="PERMEASE PERM-RELATED"/>
    <property type="match status" value="1"/>
</dbReference>
<feature type="transmembrane region" description="Helical" evidence="8">
    <location>
        <begin position="50"/>
        <end position="67"/>
    </location>
</feature>
<comment type="similarity">
    <text evidence="2">Belongs to the autoinducer-2 exporter (AI-2E) (TC 2.A.86) family.</text>
</comment>